<dbReference type="GO" id="GO:0003951">
    <property type="term" value="F:NAD+ kinase activity"/>
    <property type="evidence" value="ECO:0007669"/>
    <property type="project" value="InterPro"/>
</dbReference>
<dbReference type="EMBL" id="BIFR01000001">
    <property type="protein sequence ID" value="GCE11501.1"/>
    <property type="molecule type" value="Genomic_DNA"/>
</dbReference>
<keyword evidence="1" id="KW-0418">Kinase</keyword>
<dbReference type="InterPro" id="IPR016064">
    <property type="entry name" value="NAD/diacylglycerol_kinase_sf"/>
</dbReference>
<organism evidence="1 2">
    <name type="scientific">Tengunoibacter tsumagoiensis</name>
    <dbReference type="NCBI Taxonomy" id="2014871"/>
    <lineage>
        <taxon>Bacteria</taxon>
        <taxon>Bacillati</taxon>
        <taxon>Chloroflexota</taxon>
        <taxon>Ktedonobacteria</taxon>
        <taxon>Ktedonobacterales</taxon>
        <taxon>Dictyobacteraceae</taxon>
        <taxon>Tengunoibacter</taxon>
    </lineage>
</organism>
<dbReference type="GO" id="GO:0019674">
    <property type="term" value="P:NAD+ metabolic process"/>
    <property type="evidence" value="ECO:0007669"/>
    <property type="project" value="InterPro"/>
</dbReference>
<dbReference type="InterPro" id="IPR017438">
    <property type="entry name" value="ATP-NAD_kinase_N"/>
</dbReference>
<dbReference type="Gene3D" id="2.60.200.30">
    <property type="entry name" value="Probable inorganic polyphosphate/atp-NAD kinase, domain 2"/>
    <property type="match status" value="1"/>
</dbReference>
<dbReference type="PANTHER" id="PTHR13158">
    <property type="match status" value="1"/>
</dbReference>
<dbReference type="InterPro" id="IPR017437">
    <property type="entry name" value="ATP-NAD_kinase_PpnK-typ_C"/>
</dbReference>
<dbReference type="PANTHER" id="PTHR13158:SF5">
    <property type="entry name" value="NAD KINASE 2, MITOCHONDRIAL"/>
    <property type="match status" value="1"/>
</dbReference>
<reference evidence="2" key="1">
    <citation type="submission" date="2018-12" db="EMBL/GenBank/DDBJ databases">
        <title>Tengunoibacter tsumagoiensis gen. nov., sp. nov., Dictyobacter kobayashii sp. nov., D. alpinus sp. nov., and D. joshuensis sp. nov. and description of Dictyobacteraceae fam. nov. within the order Ktedonobacterales isolated from Tengu-no-mugimeshi.</title>
        <authorList>
            <person name="Wang C.M."/>
            <person name="Zheng Y."/>
            <person name="Sakai Y."/>
            <person name="Toyoda A."/>
            <person name="Minakuchi Y."/>
            <person name="Abe K."/>
            <person name="Yokota A."/>
            <person name="Yabe S."/>
        </authorList>
    </citation>
    <scope>NUCLEOTIDE SEQUENCE [LARGE SCALE GENOMIC DNA]</scope>
    <source>
        <strain evidence="2">Uno3</strain>
    </source>
</reference>
<dbReference type="SUPFAM" id="SSF111331">
    <property type="entry name" value="NAD kinase/diacylglycerol kinase-like"/>
    <property type="match status" value="1"/>
</dbReference>
<accession>A0A401ZXC8</accession>
<dbReference type="AlphaFoldDB" id="A0A401ZXC8"/>
<keyword evidence="2" id="KW-1185">Reference proteome</keyword>
<comment type="caution">
    <text evidence="1">The sequence shown here is derived from an EMBL/GenBank/DDBJ whole genome shotgun (WGS) entry which is preliminary data.</text>
</comment>
<dbReference type="RefSeq" id="WP_126579212.1">
    <property type="nucleotide sequence ID" value="NZ_BIFR01000001.1"/>
</dbReference>
<keyword evidence="1" id="KW-0808">Transferase</keyword>
<dbReference type="OrthoDB" id="1889537at2"/>
<proteinExistence type="predicted"/>
<name>A0A401ZXC8_9CHLR</name>
<dbReference type="Proteomes" id="UP000287352">
    <property type="component" value="Unassembled WGS sequence"/>
</dbReference>
<evidence type="ECO:0000313" key="2">
    <source>
        <dbReference type="Proteomes" id="UP000287352"/>
    </source>
</evidence>
<evidence type="ECO:0000313" key="1">
    <source>
        <dbReference type="EMBL" id="GCE11501.1"/>
    </source>
</evidence>
<sequence length="316" mass="35146">MAIERIVVVTKKTALEELVYRLNTREQARFYIEQNGVSFVDYEQADRRYQAAVQSIRQSLPRSIKSQFIDRDFLPLYQFSEHDLVMTVGPDGLVINTAKYLDQQMIMAINPDPERIDGVLLPFVVADIAAYLSTILRGQTPHKKISMVKATLNDGQVLYGVNDLFMGSRSHSSARYQLTYARRTEQQSSSGMIISTGAGCTGWLSSIVQGAWGVMQYYGGAPSEPPSSQQIALGWESEQLWFTVREPFISKTSRAGIIFGQIAAGQELIITSQMPNEGIIFSDGIEADYLPFNTGTIARIGLAERKAHVLMKSSIA</sequence>
<gene>
    <name evidence="1" type="ORF">KTT_13600</name>
</gene>
<protein>
    <submittedName>
        <fullName evidence="1">Sugar kinase</fullName>
    </submittedName>
</protein>
<dbReference type="Gene3D" id="3.40.50.10330">
    <property type="entry name" value="Probable inorganic polyphosphate/atp-NAD kinase, domain 1"/>
    <property type="match status" value="1"/>
</dbReference>